<protein>
    <submittedName>
        <fullName evidence="9">DMT family transporter</fullName>
    </submittedName>
</protein>
<dbReference type="InterPro" id="IPR000620">
    <property type="entry name" value="EamA_dom"/>
</dbReference>
<reference evidence="9" key="2">
    <citation type="journal article" date="2021" name="PeerJ">
        <title>Extensive microbial diversity within the chicken gut microbiome revealed by metagenomics and culture.</title>
        <authorList>
            <person name="Gilroy R."/>
            <person name="Ravi A."/>
            <person name="Getino M."/>
            <person name="Pursley I."/>
            <person name="Horton D.L."/>
            <person name="Alikhan N.F."/>
            <person name="Baker D."/>
            <person name="Gharbi K."/>
            <person name="Hall N."/>
            <person name="Watson M."/>
            <person name="Adriaenssens E.M."/>
            <person name="Foster-Nyarko E."/>
            <person name="Jarju S."/>
            <person name="Secka A."/>
            <person name="Antonio M."/>
            <person name="Oren A."/>
            <person name="Chaudhuri R.R."/>
            <person name="La Ragione R."/>
            <person name="Hildebrand F."/>
            <person name="Pallen M.J."/>
        </authorList>
    </citation>
    <scope>NUCLEOTIDE SEQUENCE</scope>
    <source>
        <strain evidence="9">ChiBcec2-4451</strain>
    </source>
</reference>
<feature type="transmembrane region" description="Helical" evidence="7">
    <location>
        <begin position="214"/>
        <end position="234"/>
    </location>
</feature>
<feature type="transmembrane region" description="Helical" evidence="7">
    <location>
        <begin position="129"/>
        <end position="147"/>
    </location>
</feature>
<feature type="transmembrane region" description="Helical" evidence="7">
    <location>
        <begin position="98"/>
        <end position="120"/>
    </location>
</feature>
<dbReference type="SUPFAM" id="SSF103481">
    <property type="entry name" value="Multidrug resistance efflux transporter EmrE"/>
    <property type="match status" value="2"/>
</dbReference>
<comment type="subcellular location">
    <subcellularLocation>
        <location evidence="1">Cell membrane</location>
        <topology evidence="1">Multi-pass membrane protein</topology>
    </subcellularLocation>
</comment>
<evidence type="ECO:0000256" key="4">
    <source>
        <dbReference type="ARBA" id="ARBA00022692"/>
    </source>
</evidence>
<evidence type="ECO:0000256" key="7">
    <source>
        <dbReference type="SAM" id="Phobius"/>
    </source>
</evidence>
<feature type="transmembrane region" description="Helical" evidence="7">
    <location>
        <begin position="9"/>
        <end position="28"/>
    </location>
</feature>
<evidence type="ECO:0000313" key="9">
    <source>
        <dbReference type="EMBL" id="HIV13894.1"/>
    </source>
</evidence>
<feature type="domain" description="EamA" evidence="8">
    <location>
        <begin position="154"/>
        <end position="265"/>
    </location>
</feature>
<dbReference type="Gene3D" id="1.10.3730.20">
    <property type="match status" value="1"/>
</dbReference>
<feature type="domain" description="EamA" evidence="8">
    <location>
        <begin position="12"/>
        <end position="143"/>
    </location>
</feature>
<keyword evidence="4 7" id="KW-0812">Transmembrane</keyword>
<feature type="transmembrane region" description="Helical" evidence="7">
    <location>
        <begin position="73"/>
        <end position="92"/>
    </location>
</feature>
<dbReference type="GO" id="GO:0005886">
    <property type="term" value="C:plasma membrane"/>
    <property type="evidence" value="ECO:0007669"/>
    <property type="project" value="UniProtKB-SubCell"/>
</dbReference>
<comment type="similarity">
    <text evidence="2">Belongs to the EamA transporter family.</text>
</comment>
<reference evidence="9" key="1">
    <citation type="submission" date="2020-10" db="EMBL/GenBank/DDBJ databases">
        <authorList>
            <person name="Gilroy R."/>
        </authorList>
    </citation>
    <scope>NUCLEOTIDE SEQUENCE</scope>
    <source>
        <strain evidence="9">ChiBcec2-4451</strain>
    </source>
</reference>
<dbReference type="EMBL" id="DVON01000260">
    <property type="protein sequence ID" value="HIV13894.1"/>
    <property type="molecule type" value="Genomic_DNA"/>
</dbReference>
<dbReference type="Proteomes" id="UP000886723">
    <property type="component" value="Unassembled WGS sequence"/>
</dbReference>
<evidence type="ECO:0000256" key="6">
    <source>
        <dbReference type="ARBA" id="ARBA00023136"/>
    </source>
</evidence>
<sequence>MKQGKNGTFLSYTLLIITFVIWGSLYVASKTALADLSPTALLFFRYFLGLFPLFVLYRREKKQTRIRRGDWKYFLFIGGVGYFAAIMLQTLGTNLASASMASLINSMNPVAVTFLAAVFLKESLTPRKLAAVLLAVAGVLVIFGKSGSAASPAGILCSVVSVILWSLTMIAVRKISSRYSPIQITFWSMAVGLVFTTPFFAAETLQNPLSIRPSSAAAVVYIALICTGLAQLLWNRSLAFLNAGTCSMFYPLQPVTSTLFGVLFL</sequence>
<feature type="transmembrane region" description="Helical" evidence="7">
    <location>
        <begin position="40"/>
        <end position="57"/>
    </location>
</feature>
<comment type="caution">
    <text evidence="9">The sequence shown here is derived from an EMBL/GenBank/DDBJ whole genome shotgun (WGS) entry which is preliminary data.</text>
</comment>
<evidence type="ECO:0000256" key="1">
    <source>
        <dbReference type="ARBA" id="ARBA00004651"/>
    </source>
</evidence>
<accession>A0A9D1NVT5</accession>
<dbReference type="InterPro" id="IPR037185">
    <property type="entry name" value="EmrE-like"/>
</dbReference>
<dbReference type="PANTHER" id="PTHR42920:SF5">
    <property type="entry name" value="EAMA DOMAIN-CONTAINING PROTEIN"/>
    <property type="match status" value="1"/>
</dbReference>
<organism evidence="9 10">
    <name type="scientific">Candidatus Pullilachnospira stercoravium</name>
    <dbReference type="NCBI Taxonomy" id="2840913"/>
    <lineage>
        <taxon>Bacteria</taxon>
        <taxon>Bacillati</taxon>
        <taxon>Bacillota</taxon>
        <taxon>Clostridia</taxon>
        <taxon>Lachnospirales</taxon>
        <taxon>Lachnospiraceae</taxon>
        <taxon>Lachnospiraceae incertae sedis</taxon>
        <taxon>Candidatus Pullilachnospira</taxon>
    </lineage>
</organism>
<evidence type="ECO:0000256" key="2">
    <source>
        <dbReference type="ARBA" id="ARBA00007362"/>
    </source>
</evidence>
<feature type="transmembrane region" description="Helical" evidence="7">
    <location>
        <begin position="153"/>
        <end position="172"/>
    </location>
</feature>
<dbReference type="PANTHER" id="PTHR42920">
    <property type="entry name" value="OS03G0707200 PROTEIN-RELATED"/>
    <property type="match status" value="1"/>
</dbReference>
<evidence type="ECO:0000259" key="8">
    <source>
        <dbReference type="Pfam" id="PF00892"/>
    </source>
</evidence>
<keyword evidence="6 7" id="KW-0472">Membrane</keyword>
<keyword evidence="5 7" id="KW-1133">Transmembrane helix</keyword>
<evidence type="ECO:0000256" key="3">
    <source>
        <dbReference type="ARBA" id="ARBA00022475"/>
    </source>
</evidence>
<dbReference type="Pfam" id="PF00892">
    <property type="entry name" value="EamA"/>
    <property type="match status" value="2"/>
</dbReference>
<name>A0A9D1NVT5_9FIRM</name>
<dbReference type="InterPro" id="IPR051258">
    <property type="entry name" value="Diverse_Substrate_Transporter"/>
</dbReference>
<keyword evidence="3" id="KW-1003">Cell membrane</keyword>
<dbReference type="AlphaFoldDB" id="A0A9D1NVT5"/>
<gene>
    <name evidence="9" type="ORF">IAA63_12270</name>
</gene>
<evidence type="ECO:0000256" key="5">
    <source>
        <dbReference type="ARBA" id="ARBA00022989"/>
    </source>
</evidence>
<evidence type="ECO:0000313" key="10">
    <source>
        <dbReference type="Proteomes" id="UP000886723"/>
    </source>
</evidence>
<feature type="non-terminal residue" evidence="9">
    <location>
        <position position="265"/>
    </location>
</feature>
<feature type="transmembrane region" description="Helical" evidence="7">
    <location>
        <begin position="184"/>
        <end position="202"/>
    </location>
</feature>
<proteinExistence type="inferred from homology"/>